<keyword evidence="3" id="KW-1185">Reference proteome</keyword>
<evidence type="ECO:0000313" key="3">
    <source>
        <dbReference type="Proteomes" id="UP000218366"/>
    </source>
</evidence>
<comment type="caution">
    <text evidence="2">The sequence shown here is derived from an EMBL/GenBank/DDBJ whole genome shotgun (WGS) entry which is preliminary data.</text>
</comment>
<dbReference type="SMART" id="SM00382">
    <property type="entry name" value="AAA"/>
    <property type="match status" value="1"/>
</dbReference>
<dbReference type="InterPro" id="IPR049052">
    <property type="entry name" value="nSTAND1"/>
</dbReference>
<dbReference type="AlphaFoldDB" id="A0A2A4B281"/>
<dbReference type="PANTHER" id="PTHR34301:SF8">
    <property type="entry name" value="ATPASE DOMAIN-CONTAINING PROTEIN"/>
    <property type="match status" value="1"/>
</dbReference>
<evidence type="ECO:0000313" key="2">
    <source>
        <dbReference type="EMBL" id="PCD01736.1"/>
    </source>
</evidence>
<sequence>MFDWLLRLFGGERRPPRIASDSGLFGDQGLARNLSAVAPREAPLPIRVEPETNLVEGPIAGRMLITDDMALISNIHSVFNSSMPVADRNGLWGRGAELKRLVASVLYQGRHGIIYGARGSGKTSLSRVFGDFADEHGNLVLYHSASGDSDFAGLMHPVAVELASFGGSAAQRSLTPPPLQSMDARNFGGWLIDHFDRPILIVLDEFDRIASQQTKADISSLMKFLSDIRAPIRLVLVGIASDIDHLISGHPSLRRHLESLYIGPIAKEELIALLDRCCQQVDMTIDADVADYIATAASGSPYHLRLFGLHAALSAAGEQRRQIEMRDAEAGFREALGEWERISRDSSETLRALIPASPQAREAMCVAAILDCYVPLFDALTLRSALMDYGFEPAGIDDRVEQTIRALQPALIQPSPGSYSFSDTLAPQFFVLMLRRGGDARRVGIEQRDQLGSAMTMLKEGFR</sequence>
<dbReference type="InterPro" id="IPR003593">
    <property type="entry name" value="AAA+_ATPase"/>
</dbReference>
<accession>A0A2A4B281</accession>
<feature type="domain" description="AAA+ ATPase" evidence="1">
    <location>
        <begin position="108"/>
        <end position="263"/>
    </location>
</feature>
<dbReference type="EMBL" id="NWMW01000003">
    <property type="protein sequence ID" value="PCD01736.1"/>
    <property type="molecule type" value="Genomic_DNA"/>
</dbReference>
<dbReference type="PANTHER" id="PTHR34301">
    <property type="entry name" value="DNA-BINDING PROTEIN-RELATED"/>
    <property type="match status" value="1"/>
</dbReference>
<gene>
    <name evidence="2" type="ORF">COC42_16625</name>
</gene>
<dbReference type="Proteomes" id="UP000218366">
    <property type="component" value="Unassembled WGS sequence"/>
</dbReference>
<proteinExistence type="predicted"/>
<dbReference type="SUPFAM" id="SSF52540">
    <property type="entry name" value="P-loop containing nucleoside triphosphate hydrolases"/>
    <property type="match status" value="1"/>
</dbReference>
<dbReference type="Pfam" id="PF20703">
    <property type="entry name" value="nSTAND1"/>
    <property type="match status" value="1"/>
</dbReference>
<dbReference type="InterPro" id="IPR027417">
    <property type="entry name" value="P-loop_NTPase"/>
</dbReference>
<organism evidence="2 3">
    <name type="scientific">Sphingomonas spermidinifaciens</name>
    <dbReference type="NCBI Taxonomy" id="1141889"/>
    <lineage>
        <taxon>Bacteria</taxon>
        <taxon>Pseudomonadati</taxon>
        <taxon>Pseudomonadota</taxon>
        <taxon>Alphaproteobacteria</taxon>
        <taxon>Sphingomonadales</taxon>
        <taxon>Sphingomonadaceae</taxon>
        <taxon>Sphingomonas</taxon>
    </lineage>
</organism>
<evidence type="ECO:0000259" key="1">
    <source>
        <dbReference type="SMART" id="SM00382"/>
    </source>
</evidence>
<dbReference type="Gene3D" id="3.40.50.300">
    <property type="entry name" value="P-loop containing nucleotide triphosphate hydrolases"/>
    <property type="match status" value="1"/>
</dbReference>
<reference evidence="2 3" key="1">
    <citation type="submission" date="2017-09" db="EMBL/GenBank/DDBJ databases">
        <title>Sphingomonas spermidinifaciens 9NM-10, whole genome shotgun sequence.</title>
        <authorList>
            <person name="Feng G."/>
            <person name="Zhu H."/>
        </authorList>
    </citation>
    <scope>NUCLEOTIDE SEQUENCE [LARGE SCALE GENOMIC DNA]</scope>
    <source>
        <strain evidence="2 3">9NM-10</strain>
    </source>
</reference>
<name>A0A2A4B281_9SPHN</name>
<protein>
    <submittedName>
        <fullName evidence="2">ATPase</fullName>
    </submittedName>
</protein>